<dbReference type="GO" id="GO:0043107">
    <property type="term" value="P:type IV pilus-dependent motility"/>
    <property type="evidence" value="ECO:0007669"/>
    <property type="project" value="InterPro"/>
</dbReference>
<evidence type="ECO:0000256" key="2">
    <source>
        <dbReference type="SAM" id="Phobius"/>
    </source>
</evidence>
<keyword evidence="2" id="KW-0812">Transmembrane</keyword>
<dbReference type="Gene3D" id="3.30.70.60">
    <property type="match status" value="1"/>
</dbReference>
<dbReference type="InterPro" id="IPR014717">
    <property type="entry name" value="Transl_elong_EF1B/ribsomal_bS6"/>
</dbReference>
<dbReference type="AlphaFoldDB" id="A0A1G2ASN3"/>
<organism evidence="3 4">
    <name type="scientific">Candidatus Kerfeldbacteria bacterium RIFCSPHIGHO2_02_FULL_42_14</name>
    <dbReference type="NCBI Taxonomy" id="1798540"/>
    <lineage>
        <taxon>Bacteria</taxon>
        <taxon>Candidatus Kerfeldiibacteriota</taxon>
    </lineage>
</organism>
<accession>A0A1G2ASN3</accession>
<keyword evidence="2" id="KW-0472">Membrane</keyword>
<feature type="transmembrane region" description="Helical" evidence="2">
    <location>
        <begin position="16"/>
        <end position="37"/>
    </location>
</feature>
<dbReference type="EMBL" id="MHKB01000008">
    <property type="protein sequence ID" value="OGY79675.1"/>
    <property type="molecule type" value="Genomic_DNA"/>
</dbReference>
<dbReference type="GO" id="GO:0043683">
    <property type="term" value="P:type IV pilus assembly"/>
    <property type="evidence" value="ECO:0007669"/>
    <property type="project" value="InterPro"/>
</dbReference>
<name>A0A1G2ASN3_9BACT</name>
<gene>
    <name evidence="3" type="ORF">A3B74_02790</name>
</gene>
<reference evidence="3 4" key="1">
    <citation type="journal article" date="2016" name="Nat. Commun.">
        <title>Thousands of microbial genomes shed light on interconnected biogeochemical processes in an aquifer system.</title>
        <authorList>
            <person name="Anantharaman K."/>
            <person name="Brown C.T."/>
            <person name="Hug L.A."/>
            <person name="Sharon I."/>
            <person name="Castelle C.J."/>
            <person name="Probst A.J."/>
            <person name="Thomas B.C."/>
            <person name="Singh A."/>
            <person name="Wilkins M.J."/>
            <person name="Karaoz U."/>
            <person name="Brodie E.L."/>
            <person name="Williams K.H."/>
            <person name="Hubbard S.S."/>
            <person name="Banfield J.F."/>
        </authorList>
    </citation>
    <scope>NUCLEOTIDE SEQUENCE [LARGE SCALE GENOMIC DNA]</scope>
</reference>
<evidence type="ECO:0000313" key="3">
    <source>
        <dbReference type="EMBL" id="OGY79675.1"/>
    </source>
</evidence>
<evidence type="ECO:0000256" key="1">
    <source>
        <dbReference type="SAM" id="Coils"/>
    </source>
</evidence>
<dbReference type="STRING" id="1798540.A3B74_02790"/>
<feature type="coiled-coil region" evidence="1">
    <location>
        <begin position="55"/>
        <end position="82"/>
    </location>
</feature>
<protein>
    <submittedName>
        <fullName evidence="3">Uncharacterized protein</fullName>
    </submittedName>
</protein>
<evidence type="ECO:0000313" key="4">
    <source>
        <dbReference type="Proteomes" id="UP000177165"/>
    </source>
</evidence>
<dbReference type="Proteomes" id="UP000177165">
    <property type="component" value="Unassembled WGS sequence"/>
</dbReference>
<dbReference type="Pfam" id="PF04350">
    <property type="entry name" value="PilO"/>
    <property type="match status" value="1"/>
</dbReference>
<keyword evidence="2" id="KW-1133">Transmembrane helix</keyword>
<sequence>MKNSFSQRSLAMINQYYIFITIFTILVFILVGWFLLLGPKYRAIEQSGGFNYLSSQGELKEKQEYLKQLKTLQEKYNALNHKALENLRFVLPVGNNVPELLVALEALAKDNGLRLVNIDVSEAQTKEQAMQEGDAVSLGESQSSEEASPFAIENTDIHQVNVTFSIEGIDSYAALKDFLSELESNMRLTDLHAFQYREGTKSYALNLTTYYLVE</sequence>
<proteinExistence type="predicted"/>
<dbReference type="InterPro" id="IPR007445">
    <property type="entry name" value="PilO"/>
</dbReference>
<keyword evidence="1" id="KW-0175">Coiled coil</keyword>
<comment type="caution">
    <text evidence="3">The sequence shown here is derived from an EMBL/GenBank/DDBJ whole genome shotgun (WGS) entry which is preliminary data.</text>
</comment>